<evidence type="ECO:0000313" key="1">
    <source>
        <dbReference type="EMBL" id="VEL27363.1"/>
    </source>
</evidence>
<comment type="caution">
    <text evidence="1">The sequence shown here is derived from an EMBL/GenBank/DDBJ whole genome shotgun (WGS) entry which is preliminary data.</text>
</comment>
<proteinExistence type="predicted"/>
<evidence type="ECO:0000313" key="2">
    <source>
        <dbReference type="Proteomes" id="UP000784294"/>
    </source>
</evidence>
<dbReference type="EMBL" id="CAAALY010086747">
    <property type="protein sequence ID" value="VEL27363.1"/>
    <property type="molecule type" value="Genomic_DNA"/>
</dbReference>
<reference evidence="1" key="1">
    <citation type="submission" date="2018-11" db="EMBL/GenBank/DDBJ databases">
        <authorList>
            <consortium name="Pathogen Informatics"/>
        </authorList>
    </citation>
    <scope>NUCLEOTIDE SEQUENCE</scope>
</reference>
<sequence length="92" mass="10700">MAQHVNYGKPSAYAHLGFWDTLQLQFIRLWGQLRWCGVDPSLQYRAYQHHRLTIPTAVHQTWTTFWAFTHKRRPTRGFHKAVNLGLGPGAEA</sequence>
<protein>
    <submittedName>
        <fullName evidence="1">Uncharacterized protein</fullName>
    </submittedName>
</protein>
<dbReference type="Proteomes" id="UP000784294">
    <property type="component" value="Unassembled WGS sequence"/>
</dbReference>
<organism evidence="1 2">
    <name type="scientific">Protopolystoma xenopodis</name>
    <dbReference type="NCBI Taxonomy" id="117903"/>
    <lineage>
        <taxon>Eukaryota</taxon>
        <taxon>Metazoa</taxon>
        <taxon>Spiralia</taxon>
        <taxon>Lophotrochozoa</taxon>
        <taxon>Platyhelminthes</taxon>
        <taxon>Monogenea</taxon>
        <taxon>Polyopisthocotylea</taxon>
        <taxon>Polystomatidea</taxon>
        <taxon>Polystomatidae</taxon>
        <taxon>Protopolystoma</taxon>
    </lineage>
</organism>
<name>A0A448X410_9PLAT</name>
<dbReference type="AlphaFoldDB" id="A0A448X410"/>
<gene>
    <name evidence="1" type="ORF">PXEA_LOCUS20803</name>
</gene>
<keyword evidence="2" id="KW-1185">Reference proteome</keyword>
<accession>A0A448X410</accession>